<evidence type="ECO:0000313" key="2">
    <source>
        <dbReference type="EMBL" id="MBB4837755.1"/>
    </source>
</evidence>
<dbReference type="PANTHER" id="PTHR36154:SF1">
    <property type="entry name" value="DNA-BINDING TRANSCRIPTIONAL ACTIVATOR ALPA"/>
    <property type="match status" value="1"/>
</dbReference>
<dbReference type="AlphaFoldDB" id="A0A7W7NQ50"/>
<comment type="caution">
    <text evidence="2">The sequence shown here is derived from an EMBL/GenBank/DDBJ whole genome shotgun (WGS) entry which is preliminary data.</text>
</comment>
<protein>
    <submittedName>
        <fullName evidence="2">Putative DNA-binding transcriptional regulator AlpA</fullName>
    </submittedName>
</protein>
<keyword evidence="2" id="KW-0238">DNA-binding</keyword>
<dbReference type="PANTHER" id="PTHR36154">
    <property type="entry name" value="DNA-BINDING TRANSCRIPTIONAL ACTIVATOR ALPA"/>
    <property type="match status" value="1"/>
</dbReference>
<keyword evidence="3" id="KW-1185">Reference proteome</keyword>
<organism evidence="2 3">
    <name type="scientific">Sphingomonas kyeonggiensis</name>
    <dbReference type="NCBI Taxonomy" id="1268553"/>
    <lineage>
        <taxon>Bacteria</taxon>
        <taxon>Pseudomonadati</taxon>
        <taxon>Pseudomonadota</taxon>
        <taxon>Alphaproteobacteria</taxon>
        <taxon>Sphingomonadales</taxon>
        <taxon>Sphingomonadaceae</taxon>
        <taxon>Sphingomonas</taxon>
    </lineage>
</organism>
<reference evidence="2 3" key="1">
    <citation type="submission" date="2020-08" db="EMBL/GenBank/DDBJ databases">
        <title>Functional genomics of gut bacteria from endangered species of beetles.</title>
        <authorList>
            <person name="Carlos-Shanley C."/>
        </authorList>
    </citation>
    <scope>NUCLEOTIDE SEQUENCE [LARGE SCALE GENOMIC DNA]</scope>
    <source>
        <strain evidence="2 3">S00224</strain>
    </source>
</reference>
<sequence>MTEDTNASIPAASQPVAANDRGPARLTAPNAILRLPAVRHRTGLSRATIYRKMSAGDFPRARQLSTQCVGWLESEIDSWISERLAI</sequence>
<name>A0A7W7NQ50_9SPHN</name>
<evidence type="ECO:0000256" key="1">
    <source>
        <dbReference type="SAM" id="MobiDB-lite"/>
    </source>
</evidence>
<dbReference type="EMBL" id="JACHLN010000001">
    <property type="protein sequence ID" value="MBB4837755.1"/>
    <property type="molecule type" value="Genomic_DNA"/>
</dbReference>
<accession>A0A7W7NQ50</accession>
<dbReference type="InterPro" id="IPR052931">
    <property type="entry name" value="Prophage_regulatory_activator"/>
</dbReference>
<dbReference type="Proteomes" id="UP000575241">
    <property type="component" value="Unassembled WGS sequence"/>
</dbReference>
<dbReference type="RefSeq" id="WP_184162788.1">
    <property type="nucleotide sequence ID" value="NZ_JACHLN010000001.1"/>
</dbReference>
<dbReference type="Gene3D" id="1.10.238.160">
    <property type="match status" value="1"/>
</dbReference>
<proteinExistence type="predicted"/>
<evidence type="ECO:0000313" key="3">
    <source>
        <dbReference type="Proteomes" id="UP000575241"/>
    </source>
</evidence>
<feature type="region of interest" description="Disordered" evidence="1">
    <location>
        <begin position="1"/>
        <end position="23"/>
    </location>
</feature>
<dbReference type="Pfam" id="PF05930">
    <property type="entry name" value="Phage_AlpA"/>
    <property type="match status" value="1"/>
</dbReference>
<dbReference type="GO" id="GO:0003677">
    <property type="term" value="F:DNA binding"/>
    <property type="evidence" value="ECO:0007669"/>
    <property type="project" value="UniProtKB-KW"/>
</dbReference>
<dbReference type="InterPro" id="IPR010260">
    <property type="entry name" value="AlpA"/>
</dbReference>
<gene>
    <name evidence="2" type="ORF">HNP52_000806</name>
</gene>